<dbReference type="RefSeq" id="WP_083577279.1">
    <property type="nucleotide sequence ID" value="NZ_FNAB01000004.1"/>
</dbReference>
<dbReference type="Pfam" id="PF00795">
    <property type="entry name" value="CN_hydrolase"/>
    <property type="match status" value="1"/>
</dbReference>
<evidence type="ECO:0000256" key="4">
    <source>
        <dbReference type="ARBA" id="ARBA00022692"/>
    </source>
</evidence>
<comment type="function">
    <text evidence="8">Catalyzes the phospholipid dependent N-acylation of the N-terminal cysteine of apolipoprotein, the last step in lipoprotein maturation.</text>
</comment>
<evidence type="ECO:0000313" key="10">
    <source>
        <dbReference type="EMBL" id="SDD41038.1"/>
    </source>
</evidence>
<evidence type="ECO:0000259" key="9">
    <source>
        <dbReference type="PROSITE" id="PS50263"/>
    </source>
</evidence>
<dbReference type="Proteomes" id="UP000199417">
    <property type="component" value="Unassembled WGS sequence"/>
</dbReference>
<dbReference type="GO" id="GO:0042158">
    <property type="term" value="P:lipoprotein biosynthetic process"/>
    <property type="evidence" value="ECO:0007669"/>
    <property type="project" value="UniProtKB-UniRule"/>
</dbReference>
<dbReference type="GO" id="GO:0005886">
    <property type="term" value="C:plasma membrane"/>
    <property type="evidence" value="ECO:0007669"/>
    <property type="project" value="UniProtKB-SubCell"/>
</dbReference>
<dbReference type="NCBIfam" id="TIGR00546">
    <property type="entry name" value="lnt"/>
    <property type="match status" value="1"/>
</dbReference>
<dbReference type="HAMAP" id="MF_01148">
    <property type="entry name" value="Lnt"/>
    <property type="match status" value="1"/>
</dbReference>
<protein>
    <recommendedName>
        <fullName evidence="8">Apolipoprotein N-acyltransferase</fullName>
        <shortName evidence="8">ALP N-acyltransferase</shortName>
        <ecNumber evidence="8">2.3.1.269</ecNumber>
    </recommendedName>
</protein>
<keyword evidence="5 8" id="KW-1133">Transmembrane helix</keyword>
<evidence type="ECO:0000256" key="6">
    <source>
        <dbReference type="ARBA" id="ARBA00023136"/>
    </source>
</evidence>
<dbReference type="PANTHER" id="PTHR38686:SF1">
    <property type="entry name" value="APOLIPOPROTEIN N-ACYLTRANSFERASE"/>
    <property type="match status" value="1"/>
</dbReference>
<proteinExistence type="inferred from homology"/>
<dbReference type="EC" id="2.3.1.269" evidence="8"/>
<evidence type="ECO:0000313" key="11">
    <source>
        <dbReference type="Proteomes" id="UP000199417"/>
    </source>
</evidence>
<keyword evidence="4 8" id="KW-0812">Transmembrane</keyword>
<keyword evidence="7 8" id="KW-0012">Acyltransferase</keyword>
<comment type="catalytic activity">
    <reaction evidence="8">
        <text>N-terminal S-1,2-diacyl-sn-glyceryl-L-cysteinyl-[lipoprotein] + a glycerophospholipid = N-acyl-S-1,2-diacyl-sn-glyceryl-L-cysteinyl-[lipoprotein] + a 2-acyl-sn-glycero-3-phospholipid + H(+)</text>
        <dbReference type="Rhea" id="RHEA:48228"/>
        <dbReference type="Rhea" id="RHEA-COMP:14681"/>
        <dbReference type="Rhea" id="RHEA-COMP:14684"/>
        <dbReference type="ChEBI" id="CHEBI:15378"/>
        <dbReference type="ChEBI" id="CHEBI:136912"/>
        <dbReference type="ChEBI" id="CHEBI:140656"/>
        <dbReference type="ChEBI" id="CHEBI:140657"/>
        <dbReference type="ChEBI" id="CHEBI:140660"/>
        <dbReference type="EC" id="2.3.1.269"/>
    </reaction>
</comment>
<name>A0A1G6UI29_9NOCA</name>
<dbReference type="PROSITE" id="PS50263">
    <property type="entry name" value="CN_HYDROLASE"/>
    <property type="match status" value="1"/>
</dbReference>
<evidence type="ECO:0000256" key="2">
    <source>
        <dbReference type="ARBA" id="ARBA00022475"/>
    </source>
</evidence>
<feature type="domain" description="CN hydrolase" evidence="9">
    <location>
        <begin position="241"/>
        <end position="493"/>
    </location>
</feature>
<keyword evidence="10" id="KW-0449">Lipoprotein</keyword>
<feature type="transmembrane region" description="Helical" evidence="8">
    <location>
        <begin position="211"/>
        <end position="228"/>
    </location>
</feature>
<evidence type="ECO:0000256" key="8">
    <source>
        <dbReference type="HAMAP-Rule" id="MF_01148"/>
    </source>
</evidence>
<feature type="transmembrane region" description="Helical" evidence="8">
    <location>
        <begin position="102"/>
        <end position="126"/>
    </location>
</feature>
<dbReference type="Pfam" id="PF20154">
    <property type="entry name" value="LNT_N"/>
    <property type="match status" value="1"/>
</dbReference>
<gene>
    <name evidence="8" type="primary">lnt</name>
    <name evidence="10" type="ORF">SAMN05444580_104201</name>
</gene>
<dbReference type="PANTHER" id="PTHR38686">
    <property type="entry name" value="APOLIPOPROTEIN N-ACYLTRANSFERASE"/>
    <property type="match status" value="1"/>
</dbReference>
<dbReference type="Gene3D" id="3.60.110.10">
    <property type="entry name" value="Carbon-nitrogen hydrolase"/>
    <property type="match status" value="1"/>
</dbReference>
<comment type="subcellular location">
    <subcellularLocation>
        <location evidence="1 8">Cell membrane</location>
        <topology evidence="1 8">Multi-pass membrane protein</topology>
    </subcellularLocation>
</comment>
<sequence>MSADTSTDAGPAVQSSPAPGWLRRLAPTLRDSLAAVVAGLLLFASFPPRPTWFLAPVGVALLVLVLTRAPLRPRRGFGYGFLAGLGFLVPLLPWVGEYVGPAPWLALATVEALFFGLFGVLAVLLARLPWAPLWLACAWSLTEWLRASVPFGGFPWGRLAFGQPDSWLLPIASLGGAPLLSFAVALTGTGLAALALAVVRERSPRRWLAPAAWAAAMPLLAAALWPTLPDMAATDADDRTVTVAAIQGSVPRLGLEFNAQRRAVLDNHVRETVRLADDIDAGRQPRPDIVIWPENASDIDPLRNADAATAISAASRAVGAPILVGAVLVNGDGTTTNSVIVWDADTGPQERHDKKIIQPFGEYLPYRDFFRHLSSYADKAGNFVPGDGNGVVHAAGIPVGVATCYEVAFDRALTEAVRDGAQLIAVPTNNATFGDTEMTYQQLAMSRVRAVEHGRAVVVAATSGVSAIVAPDGSVQQSSPLFAPTTLVAEVPLRATTTLATRLGSIPEYLLCLVAALATAVAVVRRRRSAPEAPEAADAAA</sequence>
<keyword evidence="11" id="KW-1185">Reference proteome</keyword>
<dbReference type="UniPathway" id="UPA00666"/>
<dbReference type="InterPro" id="IPR003010">
    <property type="entry name" value="C-N_Hydrolase"/>
</dbReference>
<comment type="similarity">
    <text evidence="8">Belongs to the CN hydrolase family. Apolipoprotein N-acyltransferase subfamily.</text>
</comment>
<dbReference type="AlphaFoldDB" id="A0A1G6UI29"/>
<dbReference type="InterPro" id="IPR045378">
    <property type="entry name" value="LNT_N"/>
</dbReference>
<feature type="transmembrane region" description="Helical" evidence="8">
    <location>
        <begin position="133"/>
        <end position="156"/>
    </location>
</feature>
<evidence type="ECO:0000256" key="5">
    <source>
        <dbReference type="ARBA" id="ARBA00022989"/>
    </source>
</evidence>
<keyword evidence="2 8" id="KW-1003">Cell membrane</keyword>
<evidence type="ECO:0000256" key="7">
    <source>
        <dbReference type="ARBA" id="ARBA00023315"/>
    </source>
</evidence>
<organism evidence="10 11">
    <name type="scientific">Rhodococcus tukisamuensis</name>
    <dbReference type="NCBI Taxonomy" id="168276"/>
    <lineage>
        <taxon>Bacteria</taxon>
        <taxon>Bacillati</taxon>
        <taxon>Actinomycetota</taxon>
        <taxon>Actinomycetes</taxon>
        <taxon>Mycobacteriales</taxon>
        <taxon>Nocardiaceae</taxon>
        <taxon>Rhodococcus</taxon>
    </lineage>
</organism>
<dbReference type="InterPro" id="IPR004563">
    <property type="entry name" value="Apolipo_AcylTrfase"/>
</dbReference>
<dbReference type="GO" id="GO:0016410">
    <property type="term" value="F:N-acyltransferase activity"/>
    <property type="evidence" value="ECO:0007669"/>
    <property type="project" value="UniProtKB-UniRule"/>
</dbReference>
<dbReference type="EMBL" id="FNAB01000004">
    <property type="protein sequence ID" value="SDD41038.1"/>
    <property type="molecule type" value="Genomic_DNA"/>
</dbReference>
<dbReference type="CDD" id="cd07571">
    <property type="entry name" value="ALP_N-acyl_transferase"/>
    <property type="match status" value="1"/>
</dbReference>
<dbReference type="STRING" id="168276.SAMN05444580_104201"/>
<keyword evidence="3 8" id="KW-0808">Transferase</keyword>
<accession>A0A1G6UI29</accession>
<dbReference type="InterPro" id="IPR036526">
    <property type="entry name" value="C-N_Hydrolase_sf"/>
</dbReference>
<feature type="transmembrane region" description="Helical" evidence="8">
    <location>
        <begin position="76"/>
        <end position="96"/>
    </location>
</feature>
<keyword evidence="6 8" id="KW-0472">Membrane</keyword>
<feature type="transmembrane region" description="Helical" evidence="8">
    <location>
        <begin position="176"/>
        <end position="199"/>
    </location>
</feature>
<comment type="pathway">
    <text evidence="8">Protein modification; lipoprotein biosynthesis (N-acyl transfer).</text>
</comment>
<dbReference type="SUPFAM" id="SSF56317">
    <property type="entry name" value="Carbon-nitrogen hydrolase"/>
    <property type="match status" value="1"/>
</dbReference>
<feature type="transmembrane region" description="Helical" evidence="8">
    <location>
        <begin position="52"/>
        <end position="69"/>
    </location>
</feature>
<reference evidence="10 11" key="1">
    <citation type="submission" date="2016-10" db="EMBL/GenBank/DDBJ databases">
        <authorList>
            <person name="de Groot N.N."/>
        </authorList>
    </citation>
    <scope>NUCLEOTIDE SEQUENCE [LARGE SCALE GENOMIC DNA]</scope>
    <source>
        <strain evidence="10 11">JCM 11308</strain>
    </source>
</reference>
<evidence type="ECO:0000256" key="1">
    <source>
        <dbReference type="ARBA" id="ARBA00004651"/>
    </source>
</evidence>
<evidence type="ECO:0000256" key="3">
    <source>
        <dbReference type="ARBA" id="ARBA00022679"/>
    </source>
</evidence>